<gene>
    <name evidence="6" type="ORF">PENTCL1PPCAC_18428</name>
</gene>
<dbReference type="InterPro" id="IPR015943">
    <property type="entry name" value="WD40/YVTN_repeat-like_dom_sf"/>
</dbReference>
<dbReference type="PANTHER" id="PTHR22652:SF0">
    <property type="entry name" value="NUCLEOPORIN NUP43"/>
    <property type="match status" value="1"/>
</dbReference>
<dbReference type="SMART" id="SM00320">
    <property type="entry name" value="WD40"/>
    <property type="match status" value="4"/>
</dbReference>
<feature type="non-terminal residue" evidence="6">
    <location>
        <position position="1"/>
    </location>
</feature>
<dbReference type="GO" id="GO:0031080">
    <property type="term" value="C:nuclear pore outer ring"/>
    <property type="evidence" value="ECO:0007669"/>
    <property type="project" value="TreeGrafter"/>
</dbReference>
<name>A0AAV5TP94_9BILA</name>
<evidence type="ECO:0000313" key="7">
    <source>
        <dbReference type="Proteomes" id="UP001432027"/>
    </source>
</evidence>
<comment type="subcellular location">
    <subcellularLocation>
        <location evidence="1">Nucleus</location>
    </subcellularLocation>
</comment>
<keyword evidence="2" id="KW-0853">WD repeat</keyword>
<keyword evidence="4" id="KW-0539">Nucleus</keyword>
<sequence>SSAVMKHSPQLSSYSEGDHVGSADSHRLLHNATQSSLLIANRPTRVSFLSSTSSFLTACLGPQPSLLLHGPATPEDDEAFRQLAHAKLPADPNDLTSLGVSQPYFVVPLVDGSVHVVMVDEKKGIQPFHRIQTHTGGAEATCVCSVDNSIIVGGSDGKVVMIDAVQNESRVVAQSGAGIECMATLGGGAVVATGNMAGMINLWDLRTPDSSITPQFTVSPKVFGDSCTALAAHPAQTNILGAGYESGSISFIDARGANRDQPPETKNTFELASGPITNLAFHPVLSDNLFASSVDGSLVHWDAAAHSQAGLSTSTLVRLSPWLAPTLESSSVFNALLTEEYPAAINSFSIKDDAIVIACDNQQIRHSSGMTLV</sequence>
<reference evidence="6" key="1">
    <citation type="submission" date="2023-10" db="EMBL/GenBank/DDBJ databases">
        <title>Genome assembly of Pristionchus species.</title>
        <authorList>
            <person name="Yoshida K."/>
            <person name="Sommer R.J."/>
        </authorList>
    </citation>
    <scope>NUCLEOTIDE SEQUENCE</scope>
    <source>
        <strain evidence="6">RS0144</strain>
    </source>
</reference>
<evidence type="ECO:0000256" key="3">
    <source>
        <dbReference type="ARBA" id="ARBA00022737"/>
    </source>
</evidence>
<dbReference type="InterPro" id="IPR001680">
    <property type="entry name" value="WD40_rpt"/>
</dbReference>
<protein>
    <submittedName>
        <fullName evidence="6">Uncharacterized protein</fullName>
    </submittedName>
</protein>
<evidence type="ECO:0000256" key="4">
    <source>
        <dbReference type="ARBA" id="ARBA00023242"/>
    </source>
</evidence>
<keyword evidence="7" id="KW-1185">Reference proteome</keyword>
<keyword evidence="3" id="KW-0677">Repeat</keyword>
<dbReference type="PANTHER" id="PTHR22652">
    <property type="entry name" value="NUCLEOPORIN NUP43"/>
    <property type="match status" value="1"/>
</dbReference>
<evidence type="ECO:0000256" key="5">
    <source>
        <dbReference type="SAM" id="MobiDB-lite"/>
    </source>
</evidence>
<organism evidence="6 7">
    <name type="scientific">Pristionchus entomophagus</name>
    <dbReference type="NCBI Taxonomy" id="358040"/>
    <lineage>
        <taxon>Eukaryota</taxon>
        <taxon>Metazoa</taxon>
        <taxon>Ecdysozoa</taxon>
        <taxon>Nematoda</taxon>
        <taxon>Chromadorea</taxon>
        <taxon>Rhabditida</taxon>
        <taxon>Rhabditina</taxon>
        <taxon>Diplogasteromorpha</taxon>
        <taxon>Diplogasteroidea</taxon>
        <taxon>Neodiplogasteridae</taxon>
        <taxon>Pristionchus</taxon>
    </lineage>
</organism>
<evidence type="ECO:0000256" key="2">
    <source>
        <dbReference type="ARBA" id="ARBA00022574"/>
    </source>
</evidence>
<evidence type="ECO:0000313" key="6">
    <source>
        <dbReference type="EMBL" id="GMS96253.1"/>
    </source>
</evidence>
<dbReference type="SUPFAM" id="SSF50978">
    <property type="entry name" value="WD40 repeat-like"/>
    <property type="match status" value="1"/>
</dbReference>
<dbReference type="Proteomes" id="UP001432027">
    <property type="component" value="Unassembled WGS sequence"/>
</dbReference>
<evidence type="ECO:0000256" key="1">
    <source>
        <dbReference type="ARBA" id="ARBA00004123"/>
    </source>
</evidence>
<dbReference type="InterPro" id="IPR036322">
    <property type="entry name" value="WD40_repeat_dom_sf"/>
</dbReference>
<comment type="caution">
    <text evidence="6">The sequence shown here is derived from an EMBL/GenBank/DDBJ whole genome shotgun (WGS) entry which is preliminary data.</text>
</comment>
<dbReference type="AlphaFoldDB" id="A0AAV5TP94"/>
<proteinExistence type="predicted"/>
<accession>A0AAV5TP94</accession>
<dbReference type="Gene3D" id="2.130.10.10">
    <property type="entry name" value="YVTN repeat-like/Quinoprotein amine dehydrogenase"/>
    <property type="match status" value="1"/>
</dbReference>
<feature type="compositionally biased region" description="Polar residues" evidence="5">
    <location>
        <begin position="1"/>
        <end position="15"/>
    </location>
</feature>
<dbReference type="EMBL" id="BTSX01000004">
    <property type="protein sequence ID" value="GMS96253.1"/>
    <property type="molecule type" value="Genomic_DNA"/>
</dbReference>
<feature type="region of interest" description="Disordered" evidence="5">
    <location>
        <begin position="1"/>
        <end position="22"/>
    </location>
</feature>